<gene>
    <name evidence="1" type="ORF">OSC06_16490</name>
</gene>
<dbReference type="Proteomes" id="UP001182247">
    <property type="component" value="Unassembled WGS sequence"/>
</dbReference>
<evidence type="ECO:0000313" key="2">
    <source>
        <dbReference type="Proteomes" id="UP001182247"/>
    </source>
</evidence>
<comment type="caution">
    <text evidence="1">The sequence shown here is derived from an EMBL/GenBank/DDBJ whole genome shotgun (WGS) entry which is preliminary data.</text>
</comment>
<dbReference type="Pfam" id="PF11198">
    <property type="entry name" value="DUF2857"/>
    <property type="match status" value="1"/>
</dbReference>
<protein>
    <submittedName>
        <fullName evidence="1">DUF2857 domain-containing protein</fullName>
    </submittedName>
</protein>
<evidence type="ECO:0000313" key="1">
    <source>
        <dbReference type="EMBL" id="MDS0899559.1"/>
    </source>
</evidence>
<accession>A0AAE4FGJ2</accession>
<dbReference type="InterPro" id="IPR021364">
    <property type="entry name" value="DUF2857"/>
</dbReference>
<dbReference type="AlphaFoldDB" id="A0AAE4FGJ2"/>
<name>A0AAE4FGJ2_MORMO</name>
<proteinExistence type="predicted"/>
<organism evidence="1 2">
    <name type="scientific">Morganella morganii</name>
    <name type="common">Proteus morganii</name>
    <dbReference type="NCBI Taxonomy" id="582"/>
    <lineage>
        <taxon>Bacteria</taxon>
        <taxon>Pseudomonadati</taxon>
        <taxon>Pseudomonadota</taxon>
        <taxon>Gammaproteobacteria</taxon>
        <taxon>Enterobacterales</taxon>
        <taxon>Morganellaceae</taxon>
        <taxon>Morganella</taxon>
    </lineage>
</organism>
<dbReference type="RefSeq" id="WP_036422378.1">
    <property type="nucleotide sequence ID" value="NZ_CAXOML010000008.1"/>
</dbReference>
<sequence length="174" mass="19796">MNALLTQILMELKSGNLHRCKEMGLTEEEMQALNRLTVDDLHYLINTPVSLLSFNINHSNLGVMLKQAQQVQIRNRKINKALVLGGSIVMMQHFFGLTATDVSNRRRLAGLTVRQGRSTAPTEEEELAVWLQWRALDTDNSRSSDNLDMMMEIAEQQSVSLNTVWSLIKEWSVI</sequence>
<reference evidence="1" key="1">
    <citation type="submission" date="2023-02" db="EMBL/GenBank/DDBJ databases">
        <title>Detection, antimicrobial susceptibility and genomic characterization of NDM-producing species of Morganellaceae, Yersiniaceae, and Enterobacteriaceae other than Klebsiella.</title>
        <authorList>
            <person name="Camargo C.H."/>
            <person name="Sacchi C.T."/>
            <person name="Campos K.R."/>
        </authorList>
    </citation>
    <scope>NUCLEOTIDE SEQUENCE</scope>
    <source>
        <strain evidence="1">1189_21</strain>
    </source>
</reference>
<dbReference type="EMBL" id="JAPKIY010000033">
    <property type="protein sequence ID" value="MDS0899559.1"/>
    <property type="molecule type" value="Genomic_DNA"/>
</dbReference>